<dbReference type="PANTHER" id="PTHR31286">
    <property type="entry name" value="GLYCINE-RICH CELL WALL STRUCTURAL PROTEIN 1.8-LIKE"/>
    <property type="match status" value="1"/>
</dbReference>
<feature type="domain" description="CCHC-type" evidence="3">
    <location>
        <begin position="213"/>
        <end position="226"/>
    </location>
</feature>
<feature type="region of interest" description="Disordered" evidence="2">
    <location>
        <begin position="262"/>
        <end position="291"/>
    </location>
</feature>
<dbReference type="PROSITE" id="PS50158">
    <property type="entry name" value="ZF_CCHC"/>
    <property type="match status" value="1"/>
</dbReference>
<evidence type="ECO:0000256" key="2">
    <source>
        <dbReference type="SAM" id="MobiDB-lite"/>
    </source>
</evidence>
<sequence length="336" mass="36844">MENNSESSNQMELIEGINGLATINLDEAEIQCVLNSPTQSDKNSTLIARILSPKPININAFKHSLMKAWNPTGNIATHQLGDNMLAAVFDNEKDLIKVQNSTWTFRDQHIVIAKWPPDKALAEVDLTKISFWVQVFGLPVSYTNVETAKTIGGVLGTFIKAYLNAPNSRWKKSLRLQVDIDIRKKLHSSMVIAVNGGGKLMLEIRYERLIDFCFQCGLIGHRNAQCDAKAIREEGPSRTDLYGPWIKAENTHIPNPIVGTGSPATRHSLSPSGSGLNHGVSNSPTPSNEVRPEMEAVEIKEFGRNLDGEKFLLKEGRKVNGTAPPAITGPEVGATV</sequence>
<dbReference type="InterPro" id="IPR040256">
    <property type="entry name" value="At4g02000-like"/>
</dbReference>
<evidence type="ECO:0000313" key="5">
    <source>
        <dbReference type="Proteomes" id="UP001632038"/>
    </source>
</evidence>
<evidence type="ECO:0000259" key="3">
    <source>
        <dbReference type="PROSITE" id="PS50158"/>
    </source>
</evidence>
<dbReference type="Proteomes" id="UP001632038">
    <property type="component" value="Unassembled WGS sequence"/>
</dbReference>
<dbReference type="InterPro" id="IPR001878">
    <property type="entry name" value="Znf_CCHC"/>
</dbReference>
<organism evidence="4 5">
    <name type="scientific">Castilleja foliolosa</name>
    <dbReference type="NCBI Taxonomy" id="1961234"/>
    <lineage>
        <taxon>Eukaryota</taxon>
        <taxon>Viridiplantae</taxon>
        <taxon>Streptophyta</taxon>
        <taxon>Embryophyta</taxon>
        <taxon>Tracheophyta</taxon>
        <taxon>Spermatophyta</taxon>
        <taxon>Magnoliopsida</taxon>
        <taxon>eudicotyledons</taxon>
        <taxon>Gunneridae</taxon>
        <taxon>Pentapetalae</taxon>
        <taxon>asterids</taxon>
        <taxon>lamiids</taxon>
        <taxon>Lamiales</taxon>
        <taxon>Orobanchaceae</taxon>
        <taxon>Pedicularideae</taxon>
        <taxon>Castillejinae</taxon>
        <taxon>Castilleja</taxon>
    </lineage>
</organism>
<name>A0ABD3BAM7_9LAMI</name>
<proteinExistence type="predicted"/>
<protein>
    <recommendedName>
        <fullName evidence="3">CCHC-type domain-containing protein</fullName>
    </recommendedName>
</protein>
<comment type="caution">
    <text evidence="4">The sequence shown here is derived from an EMBL/GenBank/DDBJ whole genome shotgun (WGS) entry which is preliminary data.</text>
</comment>
<evidence type="ECO:0000313" key="4">
    <source>
        <dbReference type="EMBL" id="KAL3614317.1"/>
    </source>
</evidence>
<evidence type="ECO:0000256" key="1">
    <source>
        <dbReference type="PROSITE-ProRule" id="PRU00047"/>
    </source>
</evidence>
<dbReference type="EMBL" id="JAVIJP010000107">
    <property type="protein sequence ID" value="KAL3614317.1"/>
    <property type="molecule type" value="Genomic_DNA"/>
</dbReference>
<dbReference type="Pfam" id="PF14392">
    <property type="entry name" value="zf-CCHC_4"/>
    <property type="match status" value="1"/>
</dbReference>
<dbReference type="GO" id="GO:0008270">
    <property type="term" value="F:zinc ion binding"/>
    <property type="evidence" value="ECO:0007669"/>
    <property type="project" value="UniProtKB-KW"/>
</dbReference>
<keyword evidence="5" id="KW-1185">Reference proteome</keyword>
<dbReference type="InterPro" id="IPR025836">
    <property type="entry name" value="Zn_knuckle_CX2CX4HX4C"/>
</dbReference>
<gene>
    <name evidence="4" type="ORF">CASFOL_042391</name>
</gene>
<accession>A0ABD3BAM7</accession>
<dbReference type="PANTHER" id="PTHR31286:SF167">
    <property type="entry name" value="OS09G0268800 PROTEIN"/>
    <property type="match status" value="1"/>
</dbReference>
<feature type="compositionally biased region" description="Polar residues" evidence="2">
    <location>
        <begin position="262"/>
        <end position="288"/>
    </location>
</feature>
<dbReference type="Pfam" id="PF14111">
    <property type="entry name" value="DUF4283"/>
    <property type="match status" value="1"/>
</dbReference>
<dbReference type="AlphaFoldDB" id="A0ABD3BAM7"/>
<dbReference type="InterPro" id="IPR025558">
    <property type="entry name" value="DUF4283"/>
</dbReference>
<keyword evidence="1" id="KW-0862">Zinc</keyword>
<reference evidence="5" key="1">
    <citation type="journal article" date="2024" name="IScience">
        <title>Strigolactones Initiate the Formation of Haustorium-like Structures in Castilleja.</title>
        <authorList>
            <person name="Buerger M."/>
            <person name="Peterson D."/>
            <person name="Chory J."/>
        </authorList>
    </citation>
    <scope>NUCLEOTIDE SEQUENCE [LARGE SCALE GENOMIC DNA]</scope>
</reference>
<keyword evidence="1" id="KW-0863">Zinc-finger</keyword>
<keyword evidence="1" id="KW-0479">Metal-binding</keyword>